<evidence type="ECO:0000259" key="2">
    <source>
        <dbReference type="Pfam" id="PF07995"/>
    </source>
</evidence>
<dbReference type="PANTHER" id="PTHR19328">
    <property type="entry name" value="HEDGEHOG-INTERACTING PROTEIN"/>
    <property type="match status" value="1"/>
</dbReference>
<dbReference type="RefSeq" id="WP_117301975.1">
    <property type="nucleotide sequence ID" value="NZ_QVQT02000005.1"/>
</dbReference>
<dbReference type="InterPro" id="IPR012938">
    <property type="entry name" value="Glc/Sorbosone_DH"/>
</dbReference>
<proteinExistence type="predicted"/>
<dbReference type="AlphaFoldDB" id="A0A372IM05"/>
<reference evidence="3 4" key="1">
    <citation type="submission" date="2018-08" db="EMBL/GenBank/DDBJ databases">
        <title>Acidipila sp. 4G-K13, an acidobacterium isolated from forest soil.</title>
        <authorList>
            <person name="Gao Z.-H."/>
            <person name="Qiu L.-H."/>
        </authorList>
    </citation>
    <scope>NUCLEOTIDE SEQUENCE [LARGE SCALE GENOMIC DNA]</scope>
    <source>
        <strain evidence="3 4">4G-K13</strain>
    </source>
</reference>
<dbReference type="PANTHER" id="PTHR19328:SF53">
    <property type="entry name" value="MEMBRANE PROTEIN"/>
    <property type="match status" value="1"/>
</dbReference>
<sequence>MATDNGQAGQNAFTDYTKEHPGASHLLTPADLPPPYATPGVDNTPHMVSRPADAWPQAPNGFHVKLYASGLDRPRIIRTAPNGDLFVSFSYSNKIMVFRGADKDGKPKEISVFSDSGLTQPFGIAFYPAGPNPHWVYVGNTDSVMRFPYQSGDLKARGPGEKLTDLPTGGGHWTRDIAFSTDGTKMFVSVGSRSNDDDVDTHPQELHRADVLEFTPEGKFIKVYASGIRNCVGETINPATGQLWCSTNERDDLGDHLVPDYITHLQEDGFYGWPWYYMGSHGGVQDPRQKGKHPELQSKVLTPDVLLEPHFASLEMTFYEGSQFPAAYKGDAFAAEHGSWNAAHLAGYEIIRVPMHNGHASGGYEDFLTGFVTSSGGVWGRPVGVTVASDGSLFVTDDGSGSIWHVIYDGK</sequence>
<name>A0A372IM05_9BACT</name>
<dbReference type="OrthoDB" id="9770043at2"/>
<dbReference type="Gene3D" id="2.120.10.30">
    <property type="entry name" value="TolB, C-terminal domain"/>
    <property type="match status" value="1"/>
</dbReference>
<feature type="domain" description="Glucose/Sorbosone dehydrogenase" evidence="2">
    <location>
        <begin position="73"/>
        <end position="402"/>
    </location>
</feature>
<organism evidence="3 4">
    <name type="scientific">Paracidobacterium acidisoli</name>
    <dbReference type="NCBI Taxonomy" id="2303751"/>
    <lineage>
        <taxon>Bacteria</taxon>
        <taxon>Pseudomonadati</taxon>
        <taxon>Acidobacteriota</taxon>
        <taxon>Terriglobia</taxon>
        <taxon>Terriglobales</taxon>
        <taxon>Acidobacteriaceae</taxon>
        <taxon>Paracidobacterium</taxon>
    </lineage>
</organism>
<dbReference type="SUPFAM" id="SSF50952">
    <property type="entry name" value="Soluble quinoprotein glucose dehydrogenase"/>
    <property type="match status" value="1"/>
</dbReference>
<dbReference type="Pfam" id="PF07995">
    <property type="entry name" value="GSDH"/>
    <property type="match status" value="1"/>
</dbReference>
<dbReference type="EMBL" id="QVQT01000005">
    <property type="protein sequence ID" value="RFU15934.1"/>
    <property type="molecule type" value="Genomic_DNA"/>
</dbReference>
<gene>
    <name evidence="3" type="ORF">D0Y96_16075</name>
</gene>
<comment type="caution">
    <text evidence="3">The sequence shown here is derived from an EMBL/GenBank/DDBJ whole genome shotgun (WGS) entry which is preliminary data.</text>
</comment>
<keyword evidence="4" id="KW-1185">Reference proteome</keyword>
<evidence type="ECO:0000256" key="1">
    <source>
        <dbReference type="SAM" id="MobiDB-lite"/>
    </source>
</evidence>
<evidence type="ECO:0000313" key="3">
    <source>
        <dbReference type="EMBL" id="RFU15934.1"/>
    </source>
</evidence>
<dbReference type="Proteomes" id="UP000264702">
    <property type="component" value="Unassembled WGS sequence"/>
</dbReference>
<protein>
    <submittedName>
        <fullName evidence="3">Sorbosone dehydrogenase family protein</fullName>
    </submittedName>
</protein>
<dbReference type="InterPro" id="IPR011042">
    <property type="entry name" value="6-blade_b-propeller_TolB-like"/>
</dbReference>
<accession>A0A372IM05</accession>
<evidence type="ECO:0000313" key="4">
    <source>
        <dbReference type="Proteomes" id="UP000264702"/>
    </source>
</evidence>
<feature type="compositionally biased region" description="Polar residues" evidence="1">
    <location>
        <begin position="1"/>
        <end position="14"/>
    </location>
</feature>
<dbReference type="InterPro" id="IPR011041">
    <property type="entry name" value="Quinoprot_gluc/sorb_DH_b-prop"/>
</dbReference>
<feature type="region of interest" description="Disordered" evidence="1">
    <location>
        <begin position="1"/>
        <end position="50"/>
    </location>
</feature>